<gene>
    <name evidence="1" type="ORF">Sjap_026156</name>
</gene>
<sequence length="228" mass="25997">MHAQMEPNKVVSELMVWLGQGMSAGGRMCASSCALPRDGSDNESCDVPILDGFRSKRSTMGPNKDTPLGIPELDCCEDLPRGKPIWDKYFKEYRFFCKRQYVDEYMCRIGCDLQGFRLRCYVQAKVSRVKDWITKAVARNVGELDIYLCLPDSKFTIHAAVFSATSSVSAVKLELRFEGSFTQYRFNVPRLMLSAPNLKTLEFIRIKFPKWDAKRELSLCCLVLETLS</sequence>
<reference evidence="1 2" key="1">
    <citation type="submission" date="2024-01" db="EMBL/GenBank/DDBJ databases">
        <title>Genome assemblies of Stephania.</title>
        <authorList>
            <person name="Yang L."/>
        </authorList>
    </citation>
    <scope>NUCLEOTIDE SEQUENCE [LARGE SCALE GENOMIC DNA]</scope>
    <source>
        <strain evidence="1">QJT</strain>
        <tissue evidence="1">Leaf</tissue>
    </source>
</reference>
<organism evidence="1 2">
    <name type="scientific">Stephania japonica</name>
    <dbReference type="NCBI Taxonomy" id="461633"/>
    <lineage>
        <taxon>Eukaryota</taxon>
        <taxon>Viridiplantae</taxon>
        <taxon>Streptophyta</taxon>
        <taxon>Embryophyta</taxon>
        <taxon>Tracheophyta</taxon>
        <taxon>Spermatophyta</taxon>
        <taxon>Magnoliopsida</taxon>
        <taxon>Ranunculales</taxon>
        <taxon>Menispermaceae</taxon>
        <taxon>Menispermoideae</taxon>
        <taxon>Cissampelideae</taxon>
        <taxon>Stephania</taxon>
    </lineage>
</organism>
<protein>
    <submittedName>
        <fullName evidence="1">Uncharacterized protein</fullName>
    </submittedName>
</protein>
<evidence type="ECO:0000313" key="2">
    <source>
        <dbReference type="Proteomes" id="UP001417504"/>
    </source>
</evidence>
<dbReference type="EMBL" id="JBBNAE010000011">
    <property type="protein sequence ID" value="KAK9085745.1"/>
    <property type="molecule type" value="Genomic_DNA"/>
</dbReference>
<accession>A0AAP0E5K5</accession>
<comment type="caution">
    <text evidence="1">The sequence shown here is derived from an EMBL/GenBank/DDBJ whole genome shotgun (WGS) entry which is preliminary data.</text>
</comment>
<evidence type="ECO:0000313" key="1">
    <source>
        <dbReference type="EMBL" id="KAK9085745.1"/>
    </source>
</evidence>
<name>A0AAP0E5K5_9MAGN</name>
<keyword evidence="2" id="KW-1185">Reference proteome</keyword>
<dbReference type="Proteomes" id="UP001417504">
    <property type="component" value="Unassembled WGS sequence"/>
</dbReference>
<dbReference type="AlphaFoldDB" id="A0AAP0E5K5"/>
<proteinExistence type="predicted"/>